<comment type="caution">
    <text evidence="2">The sequence shown here is derived from an EMBL/GenBank/DDBJ whole genome shotgun (WGS) entry which is preliminary data.</text>
</comment>
<protein>
    <recommendedName>
        <fullName evidence="1">Halobacterial output domain-containing protein</fullName>
    </recommendedName>
</protein>
<dbReference type="Proteomes" id="UP000605784">
    <property type="component" value="Unassembled WGS sequence"/>
</dbReference>
<feature type="domain" description="Halobacterial output" evidence="1">
    <location>
        <begin position="47"/>
        <end position="116"/>
    </location>
</feature>
<organism evidence="2 3">
    <name type="scientific">Haloarcula pellucida</name>
    <dbReference type="NCBI Taxonomy" id="1427151"/>
    <lineage>
        <taxon>Archaea</taxon>
        <taxon>Methanobacteriati</taxon>
        <taxon>Methanobacteriota</taxon>
        <taxon>Stenosarchaea group</taxon>
        <taxon>Halobacteria</taxon>
        <taxon>Halobacteriales</taxon>
        <taxon>Haloarculaceae</taxon>
        <taxon>Haloarcula</taxon>
    </lineage>
</organism>
<dbReference type="EMBL" id="BMOU01000001">
    <property type="protein sequence ID" value="GGN85478.1"/>
    <property type="molecule type" value="Genomic_DNA"/>
</dbReference>
<sequence>MTDRTPSTVRGQSGYDAVADGTACDFTDVSTHTQTHETRAEFDATTDLASLAVPELVGRIEGTDPCSLPSLYESVNPEALDELFADDRGANCNLSVTFDYVGYSVTVRDGAVSVSPAE</sequence>
<dbReference type="AlphaFoldDB" id="A0A830GFB1"/>
<dbReference type="Pfam" id="PF18545">
    <property type="entry name" value="HalOD1"/>
    <property type="match status" value="1"/>
</dbReference>
<keyword evidence="3" id="KW-1185">Reference proteome</keyword>
<reference evidence="2" key="2">
    <citation type="submission" date="2020-09" db="EMBL/GenBank/DDBJ databases">
        <authorList>
            <person name="Sun Q."/>
            <person name="Ohkuma M."/>
        </authorList>
    </citation>
    <scope>NUCLEOTIDE SEQUENCE</scope>
    <source>
        <strain evidence="2">JCM 17820</strain>
    </source>
</reference>
<gene>
    <name evidence="2" type="ORF">GCM10009030_01970</name>
</gene>
<accession>A0A830GFB1</accession>
<proteinExistence type="predicted"/>
<dbReference type="InterPro" id="IPR040624">
    <property type="entry name" value="HalOD1"/>
</dbReference>
<reference evidence="2" key="1">
    <citation type="journal article" date="2014" name="Int. J. Syst. Evol. Microbiol.">
        <title>Complete genome sequence of Corynebacterium casei LMG S-19264T (=DSM 44701T), isolated from a smear-ripened cheese.</title>
        <authorList>
            <consortium name="US DOE Joint Genome Institute (JGI-PGF)"/>
            <person name="Walter F."/>
            <person name="Albersmeier A."/>
            <person name="Kalinowski J."/>
            <person name="Ruckert C."/>
        </authorList>
    </citation>
    <scope>NUCLEOTIDE SEQUENCE</scope>
    <source>
        <strain evidence="2">JCM 17820</strain>
    </source>
</reference>
<name>A0A830GFB1_9EURY</name>
<dbReference type="RefSeq" id="WP_188993720.1">
    <property type="nucleotide sequence ID" value="NZ_BMOU01000001.1"/>
</dbReference>
<evidence type="ECO:0000259" key="1">
    <source>
        <dbReference type="Pfam" id="PF18545"/>
    </source>
</evidence>
<evidence type="ECO:0000313" key="3">
    <source>
        <dbReference type="Proteomes" id="UP000605784"/>
    </source>
</evidence>
<evidence type="ECO:0000313" key="2">
    <source>
        <dbReference type="EMBL" id="GGN85478.1"/>
    </source>
</evidence>